<dbReference type="GO" id="GO:0003677">
    <property type="term" value="F:DNA binding"/>
    <property type="evidence" value="ECO:0007669"/>
    <property type="project" value="UniProtKB-UniRule"/>
</dbReference>
<protein>
    <submittedName>
        <fullName evidence="4">TetR/AcrR family transcriptional regulator</fullName>
    </submittedName>
</protein>
<organism evidence="4 5">
    <name type="scientific">Mycobacterium ahvazicum</name>
    <dbReference type="NCBI Taxonomy" id="1964395"/>
    <lineage>
        <taxon>Bacteria</taxon>
        <taxon>Bacillati</taxon>
        <taxon>Actinomycetota</taxon>
        <taxon>Actinomycetes</taxon>
        <taxon>Mycobacteriales</taxon>
        <taxon>Mycobacteriaceae</taxon>
        <taxon>Mycobacterium</taxon>
        <taxon>Mycobacterium simiae complex</taxon>
    </lineage>
</organism>
<proteinExistence type="predicted"/>
<feature type="DNA-binding region" description="H-T-H motif" evidence="2">
    <location>
        <begin position="36"/>
        <end position="55"/>
    </location>
</feature>
<reference evidence="4" key="1">
    <citation type="submission" date="2018-01" db="EMBL/GenBank/DDBJ databases">
        <authorList>
            <consortium name="Urmite Genomes"/>
        </authorList>
    </citation>
    <scope>NUCLEOTIDE SEQUENCE [LARGE SCALE GENOMIC DNA]</scope>
    <source>
        <strain evidence="4">AFP003</strain>
    </source>
</reference>
<keyword evidence="1 2" id="KW-0238">DNA-binding</keyword>
<dbReference type="RefSeq" id="WP_096289899.1">
    <property type="nucleotide sequence ID" value="NZ_FXEG02000005.1"/>
</dbReference>
<evidence type="ECO:0000256" key="1">
    <source>
        <dbReference type="ARBA" id="ARBA00023125"/>
    </source>
</evidence>
<keyword evidence="5" id="KW-1185">Reference proteome</keyword>
<dbReference type="AlphaFoldDB" id="A0A2K4YG89"/>
<evidence type="ECO:0000313" key="4">
    <source>
        <dbReference type="EMBL" id="SOX55778.1"/>
    </source>
</evidence>
<dbReference type="OrthoDB" id="3212503at2"/>
<dbReference type="InterPro" id="IPR001647">
    <property type="entry name" value="HTH_TetR"/>
</dbReference>
<feature type="domain" description="HTH tetR-type" evidence="3">
    <location>
        <begin position="15"/>
        <end position="73"/>
    </location>
</feature>
<evidence type="ECO:0000259" key="3">
    <source>
        <dbReference type="PROSITE" id="PS50977"/>
    </source>
</evidence>
<dbReference type="EMBL" id="FXEG02000005">
    <property type="protein sequence ID" value="SOX55778.1"/>
    <property type="molecule type" value="Genomic_DNA"/>
</dbReference>
<dbReference type="Proteomes" id="UP000236318">
    <property type="component" value="Unassembled WGS sequence"/>
</dbReference>
<evidence type="ECO:0000313" key="5">
    <source>
        <dbReference type="Proteomes" id="UP000236318"/>
    </source>
</evidence>
<gene>
    <name evidence="4" type="ORF">MAAFP003_4472</name>
</gene>
<name>A0A2K4YG89_9MYCO</name>
<dbReference type="PROSITE" id="PS50977">
    <property type="entry name" value="HTH_TETR_2"/>
    <property type="match status" value="1"/>
</dbReference>
<dbReference type="Pfam" id="PF00440">
    <property type="entry name" value="TetR_N"/>
    <property type="match status" value="1"/>
</dbReference>
<dbReference type="SUPFAM" id="SSF46689">
    <property type="entry name" value="Homeodomain-like"/>
    <property type="match status" value="1"/>
</dbReference>
<dbReference type="InterPro" id="IPR009057">
    <property type="entry name" value="Homeodomain-like_sf"/>
</dbReference>
<comment type="caution">
    <text evidence="4">The sequence shown here is derived from an EMBL/GenBank/DDBJ whole genome shotgun (WGS) entry which is preliminary data.</text>
</comment>
<dbReference type="Gene3D" id="1.10.357.10">
    <property type="entry name" value="Tetracycline Repressor, domain 2"/>
    <property type="match status" value="1"/>
</dbReference>
<sequence length="203" mass="22131">MRRHGWAGDIPADDDEAAARMGAAARRTIDAEGTVSVSQVAESLGITRPTLYRYFPTLEALLHATALSAVSAFLDHLAAHLQPLTSPTHAVVEGIAYTLEQLPHDRYLGMVMQPGKASAFTAGVTAEVSVSFGRSILNRFNVDWAGAGFDDDSLQELVEFMLRILQSLIIDPGRPQRRGEELRAYLHRWVAPAVQAHCRAGID</sequence>
<accession>A0A2K4YG89</accession>
<evidence type="ECO:0000256" key="2">
    <source>
        <dbReference type="PROSITE-ProRule" id="PRU00335"/>
    </source>
</evidence>